<proteinExistence type="predicted"/>
<dbReference type="Proteomes" id="UP000656244">
    <property type="component" value="Unassembled WGS sequence"/>
</dbReference>
<dbReference type="Pfam" id="PF08002">
    <property type="entry name" value="DUF1697"/>
    <property type="match status" value="1"/>
</dbReference>
<dbReference type="RefSeq" id="WP_186558098.1">
    <property type="nucleotide sequence ID" value="NZ_JACNMF010000001.1"/>
</dbReference>
<protein>
    <submittedName>
        <fullName evidence="1">DUF1697 domain-containing protein</fullName>
    </submittedName>
</protein>
<evidence type="ECO:0000313" key="2">
    <source>
        <dbReference type="Proteomes" id="UP000656244"/>
    </source>
</evidence>
<dbReference type="SUPFAM" id="SSF160379">
    <property type="entry name" value="SP0830-like"/>
    <property type="match status" value="1"/>
</dbReference>
<dbReference type="InterPro" id="IPR012545">
    <property type="entry name" value="DUF1697"/>
</dbReference>
<dbReference type="EMBL" id="JACNMF010000001">
    <property type="protein sequence ID" value="MBC3757090.1"/>
    <property type="molecule type" value="Genomic_DNA"/>
</dbReference>
<dbReference type="PANTHER" id="PTHR36439:SF1">
    <property type="entry name" value="DUF1697 DOMAIN-CONTAINING PROTEIN"/>
    <property type="match status" value="1"/>
</dbReference>
<dbReference type="PANTHER" id="PTHR36439">
    <property type="entry name" value="BLL4334 PROTEIN"/>
    <property type="match status" value="1"/>
</dbReference>
<name>A0A923H7A0_9FLAO</name>
<dbReference type="PIRSF" id="PIRSF008502">
    <property type="entry name" value="UCP008502"/>
    <property type="match status" value="1"/>
</dbReference>
<organism evidence="1 2">
    <name type="scientific">Hyunsoonleella aquatilis</name>
    <dbReference type="NCBI Taxonomy" id="2762758"/>
    <lineage>
        <taxon>Bacteria</taxon>
        <taxon>Pseudomonadati</taxon>
        <taxon>Bacteroidota</taxon>
        <taxon>Flavobacteriia</taxon>
        <taxon>Flavobacteriales</taxon>
        <taxon>Flavobacteriaceae</taxon>
    </lineage>
</organism>
<evidence type="ECO:0000313" key="1">
    <source>
        <dbReference type="EMBL" id="MBC3757090.1"/>
    </source>
</evidence>
<sequence>MQTYITLLRGINVSGQKKTPMAELRKLLSESGLEQVQTYIQSGNVIFQSSEIETKTLESKIHESIKSHFGFEVPVLVLKPEELQQIFDDCPFPPDKKENSYFMMLYAKADETAVEEISKLSYPNEEFLITDKAVYFYCSVGYGKAKMSNNFFERKLKVTATARNYKTMVKLLSLSTEI</sequence>
<dbReference type="AlphaFoldDB" id="A0A923H7A0"/>
<reference evidence="1" key="1">
    <citation type="submission" date="2020-08" db="EMBL/GenBank/DDBJ databases">
        <title>Hyunsoonleella sp. strain SJ7 genome sequencing and assembly.</title>
        <authorList>
            <person name="Kim I."/>
        </authorList>
    </citation>
    <scope>NUCLEOTIDE SEQUENCE</scope>
    <source>
        <strain evidence="1">SJ7</strain>
    </source>
</reference>
<gene>
    <name evidence="1" type="ORF">H7U19_01650</name>
</gene>
<accession>A0A923H7A0</accession>
<dbReference type="Gene3D" id="3.30.70.1280">
    <property type="entry name" value="SP0830-like domains"/>
    <property type="match status" value="1"/>
</dbReference>
<dbReference type="Gene3D" id="3.30.70.1260">
    <property type="entry name" value="bacterial protein sp0830 like"/>
    <property type="match status" value="1"/>
</dbReference>
<keyword evidence="2" id="KW-1185">Reference proteome</keyword>
<comment type="caution">
    <text evidence="1">The sequence shown here is derived from an EMBL/GenBank/DDBJ whole genome shotgun (WGS) entry which is preliminary data.</text>
</comment>